<comment type="caution">
    <text evidence="2">The sequence shown here is derived from an EMBL/GenBank/DDBJ whole genome shotgun (WGS) entry which is preliminary data.</text>
</comment>
<gene>
    <name evidence="2" type="ORF">INT47_006552</name>
</gene>
<evidence type="ECO:0000313" key="2">
    <source>
        <dbReference type="EMBL" id="KAG2201008.1"/>
    </source>
</evidence>
<feature type="compositionally biased region" description="Low complexity" evidence="1">
    <location>
        <begin position="212"/>
        <end position="235"/>
    </location>
</feature>
<evidence type="ECO:0000313" key="3">
    <source>
        <dbReference type="Proteomes" id="UP000603453"/>
    </source>
</evidence>
<keyword evidence="3" id="KW-1185">Reference proteome</keyword>
<sequence length="235" mass="26361">MKQTSESLNVKATDMSLMNGQYPKRSTKVFIQNLNDTQLKHPKQSTVYTNLQKTARFQAKIAAEIFEQLNFLTTGTVGEEEIQSIIFRCPEQSRQLAVYGFIQAKKQEREAKDMALKALRLPNSLKHLEFTEEEDQRSINAFDPQFLQQLEEANSSKDSCNKPVTTEDEDMSVVDFVEDSTPEVTQGEPMDTAEDLFLEEASNEGERMGVNTTTTTTTATTTAAVAATTTNQPQQ</sequence>
<dbReference type="AlphaFoldDB" id="A0A8H7V2J5"/>
<name>A0A8H7V2J5_9FUNG</name>
<protein>
    <submittedName>
        <fullName evidence="2">Uncharacterized protein</fullName>
    </submittedName>
</protein>
<evidence type="ECO:0000256" key="1">
    <source>
        <dbReference type="SAM" id="MobiDB-lite"/>
    </source>
</evidence>
<reference evidence="2" key="1">
    <citation type="submission" date="2020-12" db="EMBL/GenBank/DDBJ databases">
        <title>Metabolic potential, ecology and presence of endohyphal bacteria is reflected in genomic diversity of Mucoromycotina.</title>
        <authorList>
            <person name="Muszewska A."/>
            <person name="Okrasinska A."/>
            <person name="Steczkiewicz K."/>
            <person name="Drgas O."/>
            <person name="Orlowska M."/>
            <person name="Perlinska-Lenart U."/>
            <person name="Aleksandrzak-Piekarczyk T."/>
            <person name="Szatraj K."/>
            <person name="Zielenkiewicz U."/>
            <person name="Pilsyk S."/>
            <person name="Malc E."/>
            <person name="Mieczkowski P."/>
            <person name="Kruszewska J.S."/>
            <person name="Biernat P."/>
            <person name="Pawlowska J."/>
        </authorList>
    </citation>
    <scope>NUCLEOTIDE SEQUENCE</scope>
    <source>
        <strain evidence="2">WA0000017839</strain>
    </source>
</reference>
<dbReference type="Proteomes" id="UP000603453">
    <property type="component" value="Unassembled WGS sequence"/>
</dbReference>
<proteinExistence type="predicted"/>
<organism evidence="2 3">
    <name type="scientific">Mucor saturninus</name>
    <dbReference type="NCBI Taxonomy" id="64648"/>
    <lineage>
        <taxon>Eukaryota</taxon>
        <taxon>Fungi</taxon>
        <taxon>Fungi incertae sedis</taxon>
        <taxon>Mucoromycota</taxon>
        <taxon>Mucoromycotina</taxon>
        <taxon>Mucoromycetes</taxon>
        <taxon>Mucorales</taxon>
        <taxon>Mucorineae</taxon>
        <taxon>Mucoraceae</taxon>
        <taxon>Mucor</taxon>
    </lineage>
</organism>
<accession>A0A8H7V2J5</accession>
<feature type="region of interest" description="Disordered" evidence="1">
    <location>
        <begin position="200"/>
        <end position="235"/>
    </location>
</feature>
<dbReference type="OrthoDB" id="2267579at2759"/>
<dbReference type="EMBL" id="JAEPRD010000076">
    <property type="protein sequence ID" value="KAG2201008.1"/>
    <property type="molecule type" value="Genomic_DNA"/>
</dbReference>